<dbReference type="EMBL" id="SLUO01000019">
    <property type="protein sequence ID" value="TCL54650.1"/>
    <property type="molecule type" value="Genomic_DNA"/>
</dbReference>
<sequence>MRSYTRGIKAVLSESLAAGARAAHFYSTYLMP</sequence>
<dbReference type="Proteomes" id="UP000295718">
    <property type="component" value="Unassembled WGS sequence"/>
</dbReference>
<reference evidence="1 2" key="1">
    <citation type="submission" date="2019-03" db="EMBL/GenBank/DDBJ databases">
        <title>Genomic Encyclopedia of Type Strains, Phase IV (KMG-IV): sequencing the most valuable type-strain genomes for metagenomic binning, comparative biology and taxonomic classification.</title>
        <authorList>
            <person name="Goeker M."/>
        </authorList>
    </citation>
    <scope>NUCLEOTIDE SEQUENCE [LARGE SCALE GENOMIC DNA]</scope>
    <source>
        <strain evidence="1 2">DSM 100556</strain>
    </source>
</reference>
<keyword evidence="2" id="KW-1185">Reference proteome</keyword>
<organism evidence="1 2">
    <name type="scientific">Kineothrix alysoides</name>
    <dbReference type="NCBI Taxonomy" id="1469948"/>
    <lineage>
        <taxon>Bacteria</taxon>
        <taxon>Bacillati</taxon>
        <taxon>Bacillota</taxon>
        <taxon>Clostridia</taxon>
        <taxon>Lachnospirales</taxon>
        <taxon>Lachnospiraceae</taxon>
        <taxon>Kineothrix</taxon>
    </lineage>
</organism>
<evidence type="ECO:0000313" key="2">
    <source>
        <dbReference type="Proteomes" id="UP000295718"/>
    </source>
</evidence>
<comment type="caution">
    <text evidence="1">The sequence shown here is derived from an EMBL/GenBank/DDBJ whole genome shotgun (WGS) entry which is preliminary data.</text>
</comment>
<accession>A0A4R1QWE4</accession>
<name>A0A4R1QWE4_9FIRM</name>
<dbReference type="AlphaFoldDB" id="A0A4R1QWE4"/>
<gene>
    <name evidence="1" type="ORF">EDD76_11975</name>
</gene>
<protein>
    <submittedName>
        <fullName evidence="1">Uncharacterized protein</fullName>
    </submittedName>
</protein>
<proteinExistence type="predicted"/>
<evidence type="ECO:0000313" key="1">
    <source>
        <dbReference type="EMBL" id="TCL54650.1"/>
    </source>
</evidence>